<comment type="caution">
    <text evidence="2">The sequence shown here is derived from an EMBL/GenBank/DDBJ whole genome shotgun (WGS) entry which is preliminary data.</text>
</comment>
<evidence type="ECO:0000313" key="3">
    <source>
        <dbReference type="Proteomes" id="UP000187203"/>
    </source>
</evidence>
<evidence type="ECO:0000256" key="1">
    <source>
        <dbReference type="SAM" id="Coils"/>
    </source>
</evidence>
<sequence>MPTHTKVDCFAESAKEIEALEAEYNKYLSAIKDGALKGYNNLQQEIEALQDAYINKCLSDKDGQDEELQTQSFQ</sequence>
<evidence type="ECO:0000313" key="2">
    <source>
        <dbReference type="EMBL" id="OMO99200.1"/>
    </source>
</evidence>
<accession>A0A1R3JWN0</accession>
<protein>
    <submittedName>
        <fullName evidence="2">Uncharacterized protein</fullName>
    </submittedName>
</protein>
<dbReference type="AlphaFoldDB" id="A0A1R3JWN0"/>
<organism evidence="2 3">
    <name type="scientific">Corchorus olitorius</name>
    <dbReference type="NCBI Taxonomy" id="93759"/>
    <lineage>
        <taxon>Eukaryota</taxon>
        <taxon>Viridiplantae</taxon>
        <taxon>Streptophyta</taxon>
        <taxon>Embryophyta</taxon>
        <taxon>Tracheophyta</taxon>
        <taxon>Spermatophyta</taxon>
        <taxon>Magnoliopsida</taxon>
        <taxon>eudicotyledons</taxon>
        <taxon>Gunneridae</taxon>
        <taxon>Pentapetalae</taxon>
        <taxon>rosids</taxon>
        <taxon>malvids</taxon>
        <taxon>Malvales</taxon>
        <taxon>Malvaceae</taxon>
        <taxon>Grewioideae</taxon>
        <taxon>Apeibeae</taxon>
        <taxon>Corchorus</taxon>
    </lineage>
</organism>
<reference evidence="3" key="1">
    <citation type="submission" date="2013-09" db="EMBL/GenBank/DDBJ databases">
        <title>Corchorus olitorius genome sequencing.</title>
        <authorList>
            <person name="Alam M."/>
            <person name="Haque M.S."/>
            <person name="Islam M.S."/>
            <person name="Emdad E.M."/>
            <person name="Islam M.M."/>
            <person name="Ahmed B."/>
            <person name="Halim A."/>
            <person name="Hossen Q.M.M."/>
            <person name="Hossain M.Z."/>
            <person name="Ahmed R."/>
            <person name="Khan M.M."/>
            <person name="Islam R."/>
            <person name="Rashid M.M."/>
            <person name="Khan S.A."/>
            <person name="Rahman M.S."/>
            <person name="Alam M."/>
            <person name="Yahiya A.S."/>
            <person name="Khan M.S."/>
            <person name="Azam M.S."/>
            <person name="Haque T."/>
            <person name="Lashkar M.Z.H."/>
            <person name="Akhand A.I."/>
            <person name="Morshed G."/>
            <person name="Roy S."/>
            <person name="Uddin K.S."/>
            <person name="Rabeya T."/>
            <person name="Hossain A.S."/>
            <person name="Chowdhury A."/>
            <person name="Snigdha A.R."/>
            <person name="Mortoza M.S."/>
            <person name="Matin S.A."/>
            <person name="Hoque S.M.E."/>
            <person name="Islam M.K."/>
            <person name="Roy D.K."/>
            <person name="Haider R."/>
            <person name="Moosa M.M."/>
            <person name="Elias S.M."/>
            <person name="Hasan A.M."/>
            <person name="Jahan S."/>
            <person name="Shafiuddin M."/>
            <person name="Mahmood N."/>
            <person name="Shommy N.S."/>
        </authorList>
    </citation>
    <scope>NUCLEOTIDE SEQUENCE [LARGE SCALE GENOMIC DNA]</scope>
    <source>
        <strain evidence="3">cv. O-4</strain>
    </source>
</reference>
<keyword evidence="1" id="KW-0175">Coiled coil</keyword>
<keyword evidence="3" id="KW-1185">Reference proteome</keyword>
<proteinExistence type="predicted"/>
<feature type="coiled-coil region" evidence="1">
    <location>
        <begin position="10"/>
        <end position="52"/>
    </location>
</feature>
<gene>
    <name evidence="2" type="ORF">COLO4_13450</name>
</gene>
<name>A0A1R3JWN0_9ROSI</name>
<dbReference type="EMBL" id="AWUE01015175">
    <property type="protein sequence ID" value="OMO99200.1"/>
    <property type="molecule type" value="Genomic_DNA"/>
</dbReference>
<dbReference type="Proteomes" id="UP000187203">
    <property type="component" value="Unassembled WGS sequence"/>
</dbReference>